<gene>
    <name evidence="3" type="ORF">Hypma_000209</name>
</gene>
<evidence type="ECO:0000313" key="3">
    <source>
        <dbReference type="EMBL" id="RDB18536.1"/>
    </source>
</evidence>
<dbReference type="InParanoid" id="A0A369JI80"/>
<evidence type="ECO:0000256" key="1">
    <source>
        <dbReference type="SAM" id="Coils"/>
    </source>
</evidence>
<dbReference type="EMBL" id="LUEZ02000101">
    <property type="protein sequence ID" value="RDB18536.1"/>
    <property type="molecule type" value="Genomic_DNA"/>
</dbReference>
<comment type="caution">
    <text evidence="3">The sequence shown here is derived from an EMBL/GenBank/DDBJ whole genome shotgun (WGS) entry which is preliminary data.</text>
</comment>
<reference evidence="3" key="1">
    <citation type="submission" date="2018-04" db="EMBL/GenBank/DDBJ databases">
        <title>Whole genome sequencing of Hypsizygus marmoreus.</title>
        <authorList>
            <person name="Choi I.-G."/>
            <person name="Min B."/>
            <person name="Kim J.-G."/>
            <person name="Kim S."/>
            <person name="Oh Y.-L."/>
            <person name="Kong W.-S."/>
            <person name="Park H."/>
            <person name="Jeong J."/>
            <person name="Song E.-S."/>
        </authorList>
    </citation>
    <scope>NUCLEOTIDE SEQUENCE [LARGE SCALE GENOMIC DNA]</scope>
    <source>
        <strain evidence="3">51987-8</strain>
    </source>
</reference>
<feature type="compositionally biased region" description="Low complexity" evidence="2">
    <location>
        <begin position="135"/>
        <end position="151"/>
    </location>
</feature>
<sequence>MESTMPPSLIDQITSSLSSLIRPILRAFDMSTPPTPHISNLFEFPTSRSITDWTELLLDHYSSTDSRSDASRERMRQLTVSRLLWYKYATALEYEFVVVEIEDGQHYGRKRYVRLERQGDIENAAAPASPPTDVASSDPSTCSASPATTSTILLSDPDSSAPTPISPMTCTSTANHHPSLPRMHFPFEGMRALKAPPAHEKLISVITYNQSTTIPPPTLLDLALAAKATHDVAERCERLHHQPCSWFACVLIHVVTEGQLAPAQTAGPGEARAGCCWNENIRVKSSETGHCGVASIYHEKNEDIEEALAEYHNVRSVAMQKIAAGAAHLCEVDRRAEADRMAGEEAERSIEEAERSIEVAERRIEAEESRIEAEERRIEAAERRAEVAEAEIARRLRLSREPGPGKL</sequence>
<name>A0A369JI80_HYPMA</name>
<feature type="region of interest" description="Disordered" evidence="2">
    <location>
        <begin position="122"/>
        <end position="166"/>
    </location>
</feature>
<keyword evidence="1" id="KW-0175">Coiled coil</keyword>
<protein>
    <submittedName>
        <fullName evidence="3">Uncharacterized protein</fullName>
    </submittedName>
</protein>
<dbReference type="AlphaFoldDB" id="A0A369JI80"/>
<feature type="compositionally biased region" description="Polar residues" evidence="2">
    <location>
        <begin position="157"/>
        <end position="166"/>
    </location>
</feature>
<evidence type="ECO:0000313" key="4">
    <source>
        <dbReference type="Proteomes" id="UP000076154"/>
    </source>
</evidence>
<evidence type="ECO:0000256" key="2">
    <source>
        <dbReference type="SAM" id="MobiDB-lite"/>
    </source>
</evidence>
<dbReference type="Proteomes" id="UP000076154">
    <property type="component" value="Unassembled WGS sequence"/>
</dbReference>
<feature type="coiled-coil region" evidence="1">
    <location>
        <begin position="343"/>
        <end position="398"/>
    </location>
</feature>
<organism evidence="3 4">
    <name type="scientific">Hypsizygus marmoreus</name>
    <name type="common">White beech mushroom</name>
    <name type="synonym">Agaricus marmoreus</name>
    <dbReference type="NCBI Taxonomy" id="39966"/>
    <lineage>
        <taxon>Eukaryota</taxon>
        <taxon>Fungi</taxon>
        <taxon>Dikarya</taxon>
        <taxon>Basidiomycota</taxon>
        <taxon>Agaricomycotina</taxon>
        <taxon>Agaricomycetes</taxon>
        <taxon>Agaricomycetidae</taxon>
        <taxon>Agaricales</taxon>
        <taxon>Tricholomatineae</taxon>
        <taxon>Lyophyllaceae</taxon>
        <taxon>Hypsizygus</taxon>
    </lineage>
</organism>
<keyword evidence="4" id="KW-1185">Reference proteome</keyword>
<dbReference type="STRING" id="39966.A0A369JI80"/>
<proteinExistence type="predicted"/>
<accession>A0A369JI80</accession>